<protein>
    <submittedName>
        <fullName evidence="1">5604_t:CDS:1</fullName>
    </submittedName>
</protein>
<reference evidence="1 2" key="1">
    <citation type="submission" date="2021-06" db="EMBL/GenBank/DDBJ databases">
        <authorList>
            <person name="Kallberg Y."/>
            <person name="Tangrot J."/>
            <person name="Rosling A."/>
        </authorList>
    </citation>
    <scope>NUCLEOTIDE SEQUENCE [LARGE SCALE GENOMIC DNA]</scope>
    <source>
        <strain evidence="1 2">120-4 pot B 10/14</strain>
    </source>
</reference>
<evidence type="ECO:0000313" key="1">
    <source>
        <dbReference type="EMBL" id="CAG8828487.1"/>
    </source>
</evidence>
<sequence>MYVPDSSIGGTVRTRFGFFKLNDAPLEAINSDDNSIYDKQKRLLGEIDRFLVIVETKTITSKAIVTKVANYAIIVENNWIRKAQAQLDWGA</sequence>
<feature type="non-terminal residue" evidence="1">
    <location>
        <position position="91"/>
    </location>
</feature>
<evidence type="ECO:0000313" key="2">
    <source>
        <dbReference type="Proteomes" id="UP000789901"/>
    </source>
</evidence>
<dbReference type="Proteomes" id="UP000789901">
    <property type="component" value="Unassembled WGS sequence"/>
</dbReference>
<keyword evidence="2" id="KW-1185">Reference proteome</keyword>
<dbReference type="EMBL" id="CAJVQB010040516">
    <property type="protein sequence ID" value="CAG8828487.1"/>
    <property type="molecule type" value="Genomic_DNA"/>
</dbReference>
<proteinExistence type="predicted"/>
<organism evidence="1 2">
    <name type="scientific">Gigaspora margarita</name>
    <dbReference type="NCBI Taxonomy" id="4874"/>
    <lineage>
        <taxon>Eukaryota</taxon>
        <taxon>Fungi</taxon>
        <taxon>Fungi incertae sedis</taxon>
        <taxon>Mucoromycota</taxon>
        <taxon>Glomeromycotina</taxon>
        <taxon>Glomeromycetes</taxon>
        <taxon>Diversisporales</taxon>
        <taxon>Gigasporaceae</taxon>
        <taxon>Gigaspora</taxon>
    </lineage>
</organism>
<accession>A0ABN7WE24</accession>
<gene>
    <name evidence="1" type="ORF">GMARGA_LOCUS29711</name>
</gene>
<name>A0ABN7WE24_GIGMA</name>
<comment type="caution">
    <text evidence="1">The sequence shown here is derived from an EMBL/GenBank/DDBJ whole genome shotgun (WGS) entry which is preliminary data.</text>
</comment>